<dbReference type="PANTHER" id="PTHR31793:SF2">
    <property type="entry name" value="BLR1345 PROTEIN"/>
    <property type="match status" value="1"/>
</dbReference>
<keyword evidence="1" id="KW-0378">Hydrolase</keyword>
<dbReference type="Proteomes" id="UP000582090">
    <property type="component" value="Unassembled WGS sequence"/>
</dbReference>
<sequence>MDTEAEAATQALTTIVVHQWQCDHFGHMNVRHYAAIFDDAIFVFWGRCGISGKQAIVPVSAEIKLSFRSEAVAGTIANIRSRVSHVGTKSVKLQMEMVDARTQDLFATCETVEVFFNLDSRESHPIPAEIRARLT</sequence>
<dbReference type="AlphaFoldDB" id="A0A7W6GCX7"/>
<dbReference type="CDD" id="cd00586">
    <property type="entry name" value="4HBT"/>
    <property type="match status" value="1"/>
</dbReference>
<dbReference type="InterPro" id="IPR029069">
    <property type="entry name" value="HotDog_dom_sf"/>
</dbReference>
<evidence type="ECO:0000313" key="2">
    <source>
        <dbReference type="Proteomes" id="UP000582090"/>
    </source>
</evidence>
<dbReference type="Pfam" id="PF13279">
    <property type="entry name" value="4HBT_2"/>
    <property type="match status" value="1"/>
</dbReference>
<keyword evidence="2" id="KW-1185">Reference proteome</keyword>
<dbReference type="RefSeq" id="WP_183902713.1">
    <property type="nucleotide sequence ID" value="NZ_JACIDW010000042.1"/>
</dbReference>
<evidence type="ECO:0000313" key="1">
    <source>
        <dbReference type="EMBL" id="MBB3967298.1"/>
    </source>
</evidence>
<organism evidence="1 2">
    <name type="scientific">Rhizobium metallidurans</name>
    <dbReference type="NCBI Taxonomy" id="1265931"/>
    <lineage>
        <taxon>Bacteria</taxon>
        <taxon>Pseudomonadati</taxon>
        <taxon>Pseudomonadota</taxon>
        <taxon>Alphaproteobacteria</taxon>
        <taxon>Hyphomicrobiales</taxon>
        <taxon>Rhizobiaceae</taxon>
        <taxon>Rhizobium/Agrobacterium group</taxon>
        <taxon>Rhizobium</taxon>
    </lineage>
</organism>
<dbReference type="EC" id="3.1.2.-" evidence="1"/>
<dbReference type="Gene3D" id="3.10.129.10">
    <property type="entry name" value="Hotdog Thioesterase"/>
    <property type="match status" value="1"/>
</dbReference>
<protein>
    <submittedName>
        <fullName evidence="1">Acyl-CoA thioester hydrolase</fullName>
        <ecNumber evidence="1">3.1.2.-</ecNumber>
    </submittedName>
</protein>
<name>A0A7W6GCX7_9HYPH</name>
<dbReference type="EMBL" id="JACIDW010000042">
    <property type="protein sequence ID" value="MBB3967298.1"/>
    <property type="molecule type" value="Genomic_DNA"/>
</dbReference>
<proteinExistence type="predicted"/>
<reference evidence="1 2" key="1">
    <citation type="submission" date="2020-08" db="EMBL/GenBank/DDBJ databases">
        <title>Genomic Encyclopedia of Type Strains, Phase IV (KMG-IV): sequencing the most valuable type-strain genomes for metagenomic binning, comparative biology and taxonomic classification.</title>
        <authorList>
            <person name="Goeker M."/>
        </authorList>
    </citation>
    <scope>NUCLEOTIDE SEQUENCE [LARGE SCALE GENOMIC DNA]</scope>
    <source>
        <strain evidence="1 2">DSM 26575</strain>
    </source>
</reference>
<dbReference type="GO" id="GO:0047617">
    <property type="term" value="F:fatty acyl-CoA hydrolase activity"/>
    <property type="evidence" value="ECO:0007669"/>
    <property type="project" value="TreeGrafter"/>
</dbReference>
<dbReference type="InterPro" id="IPR050563">
    <property type="entry name" value="4-hydroxybenzoyl-CoA_TE"/>
</dbReference>
<gene>
    <name evidence="1" type="ORF">GGQ67_004997</name>
</gene>
<accession>A0A7W6GCX7</accession>
<dbReference type="SUPFAM" id="SSF54637">
    <property type="entry name" value="Thioesterase/thiol ester dehydrase-isomerase"/>
    <property type="match status" value="1"/>
</dbReference>
<comment type="caution">
    <text evidence="1">The sequence shown here is derived from an EMBL/GenBank/DDBJ whole genome shotgun (WGS) entry which is preliminary data.</text>
</comment>
<dbReference type="PANTHER" id="PTHR31793">
    <property type="entry name" value="4-HYDROXYBENZOYL-COA THIOESTERASE FAMILY MEMBER"/>
    <property type="match status" value="1"/>
</dbReference>